<sequence>MAFDTGILQGIFKNPEILKLLQNGSLMNQLGNSPEGKRLLEIMNGGDGTPGNTMEAASKGDLAAMMRVVSALMSNPEAMELVNKLGRELNQNSAG</sequence>
<evidence type="ECO:0000313" key="1">
    <source>
        <dbReference type="EMBL" id="SMC36391.1"/>
    </source>
</evidence>
<dbReference type="STRING" id="1122930.SAMN02745168_0485"/>
<dbReference type="Proteomes" id="UP000192790">
    <property type="component" value="Unassembled WGS sequence"/>
</dbReference>
<keyword evidence="2" id="KW-1185">Reference proteome</keyword>
<proteinExistence type="predicted"/>
<name>A0A1W1YKQ8_9FIRM</name>
<evidence type="ECO:0000313" key="2">
    <source>
        <dbReference type="Proteomes" id="UP000192790"/>
    </source>
</evidence>
<dbReference type="EMBL" id="FWXW01000001">
    <property type="protein sequence ID" value="SMC36391.1"/>
    <property type="molecule type" value="Genomic_DNA"/>
</dbReference>
<dbReference type="RefSeq" id="WP_084233127.1">
    <property type="nucleotide sequence ID" value="NZ_FWXW01000001.1"/>
</dbReference>
<protein>
    <submittedName>
        <fullName evidence="1">Uncharacterized protein</fullName>
    </submittedName>
</protein>
<accession>A0A1W1YKQ8</accession>
<reference evidence="1 2" key="1">
    <citation type="submission" date="2017-04" db="EMBL/GenBank/DDBJ databases">
        <authorList>
            <person name="Afonso C.L."/>
            <person name="Miller P.J."/>
            <person name="Scott M.A."/>
            <person name="Spackman E."/>
            <person name="Goraichik I."/>
            <person name="Dimitrov K.M."/>
            <person name="Suarez D.L."/>
            <person name="Swayne D.E."/>
        </authorList>
    </citation>
    <scope>NUCLEOTIDE SEQUENCE [LARGE SCALE GENOMIC DNA]</scope>
    <source>
        <strain evidence="1 2">DSM 12816</strain>
    </source>
</reference>
<organism evidence="1 2">
    <name type="scientific">Papillibacter cinnamivorans DSM 12816</name>
    <dbReference type="NCBI Taxonomy" id="1122930"/>
    <lineage>
        <taxon>Bacteria</taxon>
        <taxon>Bacillati</taxon>
        <taxon>Bacillota</taxon>
        <taxon>Clostridia</taxon>
        <taxon>Eubacteriales</taxon>
        <taxon>Oscillospiraceae</taxon>
        <taxon>Papillibacter</taxon>
    </lineage>
</organism>
<dbReference type="AlphaFoldDB" id="A0A1W1YKQ8"/>
<gene>
    <name evidence="1" type="ORF">SAMN02745168_0485</name>
</gene>